<sequence length="102" mass="12001">MVIPADWIHFAFIGFKVLRHGLSSPAGSKKASNESMCILSAPFFLLTMFKGWKNIGISKRICFTTKLEFVFFTHYPFCFPPYSIDIHYYYLFMEHKSFNCMY</sequence>
<evidence type="ECO:0000313" key="2">
    <source>
        <dbReference type="Proteomes" id="UP000216961"/>
    </source>
</evidence>
<organism evidence="1 2">
    <name type="scientific">Niallia circulans</name>
    <name type="common">Bacillus circulans</name>
    <dbReference type="NCBI Taxonomy" id="1397"/>
    <lineage>
        <taxon>Bacteria</taxon>
        <taxon>Bacillati</taxon>
        <taxon>Bacillota</taxon>
        <taxon>Bacilli</taxon>
        <taxon>Bacillales</taxon>
        <taxon>Bacillaceae</taxon>
        <taxon>Niallia</taxon>
    </lineage>
</organism>
<comment type="caution">
    <text evidence="1">The sequence shown here is derived from an EMBL/GenBank/DDBJ whole genome shotgun (WGS) entry which is preliminary data.</text>
</comment>
<dbReference type="AlphaFoldDB" id="A0AA91TVL2"/>
<accession>A0AA91TVL2</accession>
<name>A0AA91TVL2_NIACI</name>
<dbReference type="EMBL" id="NPBQ01000030">
    <property type="protein sequence ID" value="PAD84346.1"/>
    <property type="molecule type" value="Genomic_DNA"/>
</dbReference>
<reference evidence="1 2" key="1">
    <citation type="submission" date="2017-07" db="EMBL/GenBank/DDBJ databases">
        <title>Isolation and whole genome analysis of endospore-forming bacteria from heroin.</title>
        <authorList>
            <person name="Kalinowski J."/>
            <person name="Ahrens B."/>
            <person name="Al-Dilaimi A."/>
            <person name="Winkler A."/>
            <person name="Wibberg D."/>
            <person name="Schleenbecker U."/>
            <person name="Ruckert C."/>
            <person name="Wolfel R."/>
            <person name="Grass G."/>
        </authorList>
    </citation>
    <scope>NUCLEOTIDE SEQUENCE [LARGE SCALE GENOMIC DNA]</scope>
    <source>
        <strain evidence="1 2">7521-2</strain>
    </source>
</reference>
<gene>
    <name evidence="1" type="ORF">CHH57_05500</name>
</gene>
<evidence type="ECO:0000313" key="1">
    <source>
        <dbReference type="EMBL" id="PAD84346.1"/>
    </source>
</evidence>
<proteinExistence type="predicted"/>
<protein>
    <submittedName>
        <fullName evidence="1">Uncharacterized protein</fullName>
    </submittedName>
</protein>
<dbReference type="Proteomes" id="UP000216961">
    <property type="component" value="Unassembled WGS sequence"/>
</dbReference>